<protein>
    <submittedName>
        <fullName evidence="13">Glycoside hydrolase</fullName>
    </submittedName>
</protein>
<dbReference type="InterPro" id="IPR050386">
    <property type="entry name" value="Glycosyl_hydrolase_5"/>
</dbReference>
<dbReference type="PANTHER" id="PTHR31297">
    <property type="entry name" value="GLUCAN ENDO-1,6-BETA-GLUCOSIDASE B"/>
    <property type="match status" value="1"/>
</dbReference>
<organism evidence="13 14">
    <name type="scientific">Decorospora gaudefroyi</name>
    <dbReference type="NCBI Taxonomy" id="184978"/>
    <lineage>
        <taxon>Eukaryota</taxon>
        <taxon>Fungi</taxon>
        <taxon>Dikarya</taxon>
        <taxon>Ascomycota</taxon>
        <taxon>Pezizomycotina</taxon>
        <taxon>Dothideomycetes</taxon>
        <taxon>Pleosporomycetidae</taxon>
        <taxon>Pleosporales</taxon>
        <taxon>Pleosporineae</taxon>
        <taxon>Pleosporaceae</taxon>
        <taxon>Decorospora</taxon>
    </lineage>
</organism>
<dbReference type="SUPFAM" id="SSF81296">
    <property type="entry name" value="E set domains"/>
    <property type="match status" value="1"/>
</dbReference>
<dbReference type="PIRSF" id="PIRSF001043">
    <property type="entry name" value="Endoglucanase_B"/>
    <property type="match status" value="1"/>
</dbReference>
<evidence type="ECO:0000256" key="2">
    <source>
        <dbReference type="ARBA" id="ARBA00022729"/>
    </source>
</evidence>
<feature type="signal peptide" evidence="10">
    <location>
        <begin position="1"/>
        <end position="19"/>
    </location>
</feature>
<dbReference type="GO" id="GO:0009986">
    <property type="term" value="C:cell surface"/>
    <property type="evidence" value="ECO:0007669"/>
    <property type="project" value="TreeGrafter"/>
</dbReference>
<dbReference type="GO" id="GO:0071555">
    <property type="term" value="P:cell wall organization"/>
    <property type="evidence" value="ECO:0007669"/>
    <property type="project" value="UniProtKB-KW"/>
</dbReference>
<evidence type="ECO:0000256" key="4">
    <source>
        <dbReference type="ARBA" id="ARBA00023001"/>
    </source>
</evidence>
<feature type="domain" description="Glycoside hydrolase family 5" evidence="11">
    <location>
        <begin position="62"/>
        <end position="334"/>
    </location>
</feature>
<accession>A0A6A5KRQ3</accession>
<evidence type="ECO:0000256" key="5">
    <source>
        <dbReference type="ARBA" id="ARBA00023277"/>
    </source>
</evidence>
<evidence type="ECO:0000256" key="1">
    <source>
        <dbReference type="ARBA" id="ARBA00005641"/>
    </source>
</evidence>
<gene>
    <name evidence="13" type="ORF">BDW02DRAFT_636215</name>
</gene>
<keyword evidence="5" id="KW-0119">Carbohydrate metabolism</keyword>
<dbReference type="Gene3D" id="2.60.40.10">
    <property type="entry name" value="Immunoglobulins"/>
    <property type="match status" value="1"/>
</dbReference>
<sequence>MRVSYGNAALLLLLESVSAAAQATNRTGVTCPSSSKFEPISASTFFANLNPGWNLGNTLDAVETEGSWNNPPVSAHTFDDAKAAGFQGVRLPVTWAYHFTSEAPDWTVDPAWLQRVADVVDMVTARDLYAIVNVHHDSWIWADLTLAATNVTAVEERLARLWYQIGVKLACKSEKVAFETINEIPGTTEEHGAIVNRLNHVFLQAINEAGGHNSQRVVTLVGAGEDGQKTIQWFKEPDSKFKNPWAIQYHYYSPYDFVFQAWGKTTWGTAADKTALESDIAAVRTKFPNTPLVIGEWAVSPVATETAARWRYFDHFVRTASKYNTATVLWDNGADFLNRATHQWRDEVALDIYRQAAMGVMNALPAGGEEGEEGSSSAYIYHKRNNETGVVGNVTLPFQFHGNQLAGISKAGTELRPGPANDYTVTNNSENDEITFSASFLRTILTPDSPTGSLTNLTLHFSHGAPLTVNILQYATPTLSTTSGALPPAGQDLRIPIEWAGQNRPAAVKAVRSDGAFLVDEWTQYLGPLQQGRMTYGGQWDWDADHVIIKAAALEAVRAAGVDTTFTVEFYPREMGNWVEFRVVV</sequence>
<dbReference type="FunFam" id="3.20.20.80:FF:000152">
    <property type="entry name" value="Extracellular endoglucanase"/>
    <property type="match status" value="1"/>
</dbReference>
<dbReference type="AlphaFoldDB" id="A0A6A5KRQ3"/>
<comment type="similarity">
    <text evidence="1 9">Belongs to the glycosyl hydrolase 5 (cellulase A) family.</text>
</comment>
<dbReference type="OrthoDB" id="412536at2759"/>
<dbReference type="InterPro" id="IPR013783">
    <property type="entry name" value="Ig-like_fold"/>
</dbReference>
<dbReference type="Gene3D" id="3.20.20.80">
    <property type="entry name" value="Glycosidases"/>
    <property type="match status" value="1"/>
</dbReference>
<evidence type="ECO:0000256" key="9">
    <source>
        <dbReference type="RuleBase" id="RU361153"/>
    </source>
</evidence>
<dbReference type="PANTHER" id="PTHR31297:SF41">
    <property type="entry name" value="ENDOGLUCANASE, PUTATIVE (AFU_ORTHOLOGUE AFUA_5G01830)-RELATED"/>
    <property type="match status" value="1"/>
</dbReference>
<keyword evidence="3 9" id="KW-0378">Hydrolase</keyword>
<dbReference type="GO" id="GO:0008422">
    <property type="term" value="F:beta-glucosidase activity"/>
    <property type="evidence" value="ECO:0007669"/>
    <property type="project" value="TreeGrafter"/>
</dbReference>
<evidence type="ECO:0000259" key="12">
    <source>
        <dbReference type="Pfam" id="PF03442"/>
    </source>
</evidence>
<dbReference type="InterPro" id="IPR016282">
    <property type="entry name" value="Glyco_hydro_5_endoGlcnase_B"/>
</dbReference>
<evidence type="ECO:0000313" key="13">
    <source>
        <dbReference type="EMBL" id="KAF1838812.1"/>
    </source>
</evidence>
<dbReference type="GO" id="GO:0030245">
    <property type="term" value="P:cellulose catabolic process"/>
    <property type="evidence" value="ECO:0007669"/>
    <property type="project" value="UniProtKB-KW"/>
</dbReference>
<dbReference type="GO" id="GO:0005576">
    <property type="term" value="C:extracellular region"/>
    <property type="evidence" value="ECO:0007669"/>
    <property type="project" value="TreeGrafter"/>
</dbReference>
<dbReference type="SUPFAM" id="SSF51445">
    <property type="entry name" value="(Trans)glycosidases"/>
    <property type="match status" value="1"/>
</dbReference>
<dbReference type="Proteomes" id="UP000800040">
    <property type="component" value="Unassembled WGS sequence"/>
</dbReference>
<dbReference type="InterPro" id="IPR001547">
    <property type="entry name" value="Glyco_hydro_5"/>
</dbReference>
<dbReference type="Pfam" id="PF03442">
    <property type="entry name" value="CBM_X2"/>
    <property type="match status" value="1"/>
</dbReference>
<dbReference type="InterPro" id="IPR014756">
    <property type="entry name" value="Ig_E-set"/>
</dbReference>
<evidence type="ECO:0000256" key="3">
    <source>
        <dbReference type="ARBA" id="ARBA00022801"/>
    </source>
</evidence>
<reference evidence="13" key="1">
    <citation type="submission" date="2020-01" db="EMBL/GenBank/DDBJ databases">
        <authorList>
            <consortium name="DOE Joint Genome Institute"/>
            <person name="Haridas S."/>
            <person name="Albert R."/>
            <person name="Binder M."/>
            <person name="Bloem J."/>
            <person name="Labutti K."/>
            <person name="Salamov A."/>
            <person name="Andreopoulos B."/>
            <person name="Baker S.E."/>
            <person name="Barry K."/>
            <person name="Bills G."/>
            <person name="Bluhm B.H."/>
            <person name="Cannon C."/>
            <person name="Castanera R."/>
            <person name="Culley D.E."/>
            <person name="Daum C."/>
            <person name="Ezra D."/>
            <person name="Gonzalez J.B."/>
            <person name="Henrissat B."/>
            <person name="Kuo A."/>
            <person name="Liang C."/>
            <person name="Lipzen A."/>
            <person name="Lutzoni F."/>
            <person name="Magnuson J."/>
            <person name="Mondo S."/>
            <person name="Nolan M."/>
            <person name="Ohm R."/>
            <person name="Pangilinan J."/>
            <person name="Park H.-J."/>
            <person name="Ramirez L."/>
            <person name="Alfaro M."/>
            <person name="Sun H."/>
            <person name="Tritt A."/>
            <person name="Yoshinaga Y."/>
            <person name="Zwiers L.-H."/>
            <person name="Turgeon B.G."/>
            <person name="Goodwin S.B."/>
            <person name="Spatafora J.W."/>
            <person name="Crous P.W."/>
            <person name="Grigoriev I.V."/>
        </authorList>
    </citation>
    <scope>NUCLEOTIDE SEQUENCE</scope>
    <source>
        <strain evidence="13">P77</strain>
    </source>
</reference>
<name>A0A6A5KRQ3_9PLEO</name>
<evidence type="ECO:0000313" key="14">
    <source>
        <dbReference type="Proteomes" id="UP000800040"/>
    </source>
</evidence>
<dbReference type="EMBL" id="ML975249">
    <property type="protein sequence ID" value="KAF1838812.1"/>
    <property type="molecule type" value="Genomic_DNA"/>
</dbReference>
<dbReference type="GO" id="GO:0005978">
    <property type="term" value="P:glycogen biosynthetic process"/>
    <property type="evidence" value="ECO:0007669"/>
    <property type="project" value="UniProtKB-UniPathway"/>
</dbReference>
<evidence type="ECO:0000256" key="8">
    <source>
        <dbReference type="ARBA" id="ARBA00023326"/>
    </source>
</evidence>
<proteinExistence type="inferred from homology"/>
<keyword evidence="4" id="KW-0136">Cellulose degradation</keyword>
<keyword evidence="7" id="KW-0961">Cell wall biogenesis/degradation</keyword>
<keyword evidence="2 10" id="KW-0732">Signal</keyword>
<evidence type="ECO:0000256" key="10">
    <source>
        <dbReference type="SAM" id="SignalP"/>
    </source>
</evidence>
<keyword evidence="14" id="KW-1185">Reference proteome</keyword>
<keyword evidence="6 9" id="KW-0326">Glycosidase</keyword>
<dbReference type="Pfam" id="PF00150">
    <property type="entry name" value="Cellulase"/>
    <property type="match status" value="1"/>
</dbReference>
<keyword evidence="8" id="KW-0624">Polysaccharide degradation</keyword>
<dbReference type="InterPro" id="IPR005102">
    <property type="entry name" value="Carbo-bd_X2"/>
</dbReference>
<evidence type="ECO:0000256" key="6">
    <source>
        <dbReference type="ARBA" id="ARBA00023295"/>
    </source>
</evidence>
<feature type="chain" id="PRO_5025391773" evidence="10">
    <location>
        <begin position="20"/>
        <end position="585"/>
    </location>
</feature>
<feature type="domain" description="Carbohydrate binding X2" evidence="12">
    <location>
        <begin position="375"/>
        <end position="471"/>
    </location>
</feature>
<dbReference type="InterPro" id="IPR017853">
    <property type="entry name" value="GH"/>
</dbReference>
<dbReference type="UniPathway" id="UPA00164"/>
<evidence type="ECO:0000256" key="7">
    <source>
        <dbReference type="ARBA" id="ARBA00023316"/>
    </source>
</evidence>
<evidence type="ECO:0000259" key="11">
    <source>
        <dbReference type="Pfam" id="PF00150"/>
    </source>
</evidence>